<dbReference type="GO" id="GO:0016491">
    <property type="term" value="F:oxidoreductase activity"/>
    <property type="evidence" value="ECO:0007669"/>
    <property type="project" value="UniProtKB-KW"/>
</dbReference>
<protein>
    <recommendedName>
        <fullName evidence="2">FAD dependent oxidoreductase domain-containing protein</fullName>
    </recommendedName>
</protein>
<gene>
    <name evidence="3" type="ORF">METZ01_LOCUS454504</name>
</gene>
<dbReference type="InterPro" id="IPR036188">
    <property type="entry name" value="FAD/NAD-bd_sf"/>
</dbReference>
<dbReference type="SUPFAM" id="SSF51971">
    <property type="entry name" value="Nucleotide-binding domain"/>
    <property type="match status" value="1"/>
</dbReference>
<sequence length="194" mass="20727">RVNGVRTEDETLGAETVVLAAGPWSHDIGGLPENLRPPVRPLKGQMLALQMPPDGALLDHVVWGPDIYLVPRLDGRLLIGATVEEMGFDPSITAGGAMDLLRDAWETLPGIYDLPVVETWVGFRPASRDDAPILGPTALDGLVMATGHHRNGILLAPITARAVADYVLSGEVPTAIAGFDIERFEQPSRAVRSA</sequence>
<dbReference type="Gene3D" id="3.50.50.60">
    <property type="entry name" value="FAD/NAD(P)-binding domain"/>
    <property type="match status" value="1"/>
</dbReference>
<evidence type="ECO:0000256" key="1">
    <source>
        <dbReference type="ARBA" id="ARBA00023002"/>
    </source>
</evidence>
<accession>A0A383A276</accession>
<feature type="domain" description="FAD dependent oxidoreductase" evidence="2">
    <location>
        <begin position="2"/>
        <end position="165"/>
    </location>
</feature>
<keyword evidence="1" id="KW-0560">Oxidoreductase</keyword>
<feature type="non-terminal residue" evidence="3">
    <location>
        <position position="1"/>
    </location>
</feature>
<evidence type="ECO:0000313" key="3">
    <source>
        <dbReference type="EMBL" id="SVE01650.1"/>
    </source>
</evidence>
<proteinExistence type="predicted"/>
<dbReference type="EMBL" id="UINC01188433">
    <property type="protein sequence ID" value="SVE01650.1"/>
    <property type="molecule type" value="Genomic_DNA"/>
</dbReference>
<dbReference type="Pfam" id="PF01266">
    <property type="entry name" value="DAO"/>
    <property type="match status" value="1"/>
</dbReference>
<reference evidence="3" key="1">
    <citation type="submission" date="2018-05" db="EMBL/GenBank/DDBJ databases">
        <authorList>
            <person name="Lanie J.A."/>
            <person name="Ng W.-L."/>
            <person name="Kazmierczak K.M."/>
            <person name="Andrzejewski T.M."/>
            <person name="Davidsen T.M."/>
            <person name="Wayne K.J."/>
            <person name="Tettelin H."/>
            <person name="Glass J.I."/>
            <person name="Rusch D."/>
            <person name="Podicherti R."/>
            <person name="Tsui H.-C.T."/>
            <person name="Winkler M.E."/>
        </authorList>
    </citation>
    <scope>NUCLEOTIDE SEQUENCE</scope>
</reference>
<dbReference type="GO" id="GO:0005737">
    <property type="term" value="C:cytoplasm"/>
    <property type="evidence" value="ECO:0007669"/>
    <property type="project" value="TreeGrafter"/>
</dbReference>
<dbReference type="InterPro" id="IPR006076">
    <property type="entry name" value="FAD-dep_OxRdtase"/>
</dbReference>
<dbReference type="Gene3D" id="3.30.9.10">
    <property type="entry name" value="D-Amino Acid Oxidase, subunit A, domain 2"/>
    <property type="match status" value="1"/>
</dbReference>
<dbReference type="SUPFAM" id="SSF54373">
    <property type="entry name" value="FAD-linked reductases, C-terminal domain"/>
    <property type="match status" value="1"/>
</dbReference>
<organism evidence="3">
    <name type="scientific">marine metagenome</name>
    <dbReference type="NCBI Taxonomy" id="408172"/>
    <lineage>
        <taxon>unclassified sequences</taxon>
        <taxon>metagenomes</taxon>
        <taxon>ecological metagenomes</taxon>
    </lineage>
</organism>
<name>A0A383A276_9ZZZZ</name>
<dbReference type="PANTHER" id="PTHR13847">
    <property type="entry name" value="SARCOSINE DEHYDROGENASE-RELATED"/>
    <property type="match status" value="1"/>
</dbReference>
<dbReference type="PANTHER" id="PTHR13847:SF289">
    <property type="entry name" value="GLYCINE OXIDASE"/>
    <property type="match status" value="1"/>
</dbReference>
<dbReference type="AlphaFoldDB" id="A0A383A276"/>
<evidence type="ECO:0000259" key="2">
    <source>
        <dbReference type="Pfam" id="PF01266"/>
    </source>
</evidence>